<evidence type="ECO:0000313" key="2">
    <source>
        <dbReference type="EMBL" id="WYJ79919.1"/>
    </source>
</evidence>
<sequence>MRIVLNRYNDVVLTNLLNDYRCNFHGRSCKVRTNYKGLKEFEVAFYDEGLPHLLGLHYVGKNRAGSRILEDIDNGRMTAKTIMKHAEFRQKDIRNRILLYPFVYEVFVDQKIKVCVPMDNVKPNNMRLSCVFTKKGTKEEIVLGLKRDNRDGIFKPATLHSNKKAKYTLLKCSKVESIIWNEV</sequence>
<keyword evidence="3" id="KW-1185">Reference proteome</keyword>
<dbReference type="Pfam" id="PF18813">
    <property type="entry name" value="PBECR4"/>
    <property type="match status" value="1"/>
</dbReference>
<dbReference type="EMBL" id="CP147250">
    <property type="protein sequence ID" value="WYJ79919.1"/>
    <property type="molecule type" value="Genomic_DNA"/>
</dbReference>
<organism evidence="2 3">
    <name type="scientific">Candidatus Enterococcus mangumiae</name>
    <dbReference type="NCBI Taxonomy" id="2230878"/>
    <lineage>
        <taxon>Bacteria</taxon>
        <taxon>Bacillati</taxon>
        <taxon>Bacillota</taxon>
        <taxon>Bacilli</taxon>
        <taxon>Lactobacillales</taxon>
        <taxon>Enterococcaceae</taxon>
        <taxon>Enterococcus</taxon>
    </lineage>
</organism>
<accession>A0ABZ2SW10</accession>
<dbReference type="RefSeq" id="WP_206854250.1">
    <property type="nucleotide sequence ID" value="NZ_CP147250.1"/>
</dbReference>
<reference evidence="2 3" key="1">
    <citation type="submission" date="2024-03" db="EMBL/GenBank/DDBJ databases">
        <title>The Genome Sequence of Enterococcus sp. DIV1094.</title>
        <authorList>
            <consortium name="The Broad Institute Genomics Platform"/>
            <consortium name="The Broad Institute Microbial Omics Core"/>
            <consortium name="The Broad Institute Genomic Center for Infectious Diseases"/>
            <person name="Earl A."/>
            <person name="Manson A."/>
            <person name="Gilmore M."/>
            <person name="Schwartman J."/>
            <person name="Shea T."/>
            <person name="Abouelleil A."/>
            <person name="Cao P."/>
            <person name="Chapman S."/>
            <person name="Cusick C."/>
            <person name="Young S."/>
            <person name="Neafsey D."/>
            <person name="Nusbaum C."/>
            <person name="Birren B."/>
        </authorList>
    </citation>
    <scope>NUCLEOTIDE SEQUENCE [LARGE SCALE GENOMIC DNA]</scope>
    <source>
        <strain evidence="2 3">DIV1094</strain>
    </source>
</reference>
<evidence type="ECO:0000313" key="3">
    <source>
        <dbReference type="Proteomes" id="UP000664360"/>
    </source>
</evidence>
<feature type="domain" description="Phage-Barnase-EndoU-ColicinE5/D-RelE like nuclease 4" evidence="1">
    <location>
        <begin position="17"/>
        <end position="178"/>
    </location>
</feature>
<evidence type="ECO:0000259" key="1">
    <source>
        <dbReference type="Pfam" id="PF18813"/>
    </source>
</evidence>
<dbReference type="InterPro" id="IPR041420">
    <property type="entry name" value="PBECR4"/>
</dbReference>
<dbReference type="Proteomes" id="UP000664360">
    <property type="component" value="Chromosome"/>
</dbReference>
<proteinExistence type="predicted"/>
<gene>
    <name evidence="2" type="ORF">DOK79_001472</name>
</gene>
<protein>
    <recommendedName>
        <fullName evidence="1">Phage-Barnase-EndoU-ColicinE5/D-RelE like nuclease 4 domain-containing protein</fullName>
    </recommendedName>
</protein>
<name>A0ABZ2SW10_9ENTE</name>